<dbReference type="AlphaFoldDB" id="A0A8S1VQW0"/>
<dbReference type="Proteomes" id="UP000683925">
    <property type="component" value="Unassembled WGS sequence"/>
</dbReference>
<evidence type="ECO:0000313" key="1">
    <source>
        <dbReference type="EMBL" id="CAD8179600.1"/>
    </source>
</evidence>
<dbReference type="EMBL" id="CAJJDP010000072">
    <property type="protein sequence ID" value="CAD8179600.1"/>
    <property type="molecule type" value="Genomic_DNA"/>
</dbReference>
<keyword evidence="2" id="KW-1185">Reference proteome</keyword>
<gene>
    <name evidence="1" type="ORF">POCTA_138.1.T0730098</name>
</gene>
<organism evidence="1 2">
    <name type="scientific">Paramecium octaurelia</name>
    <dbReference type="NCBI Taxonomy" id="43137"/>
    <lineage>
        <taxon>Eukaryota</taxon>
        <taxon>Sar</taxon>
        <taxon>Alveolata</taxon>
        <taxon>Ciliophora</taxon>
        <taxon>Intramacronucleata</taxon>
        <taxon>Oligohymenophorea</taxon>
        <taxon>Peniculida</taxon>
        <taxon>Parameciidae</taxon>
        <taxon>Paramecium</taxon>
    </lineage>
</organism>
<name>A0A8S1VQW0_PAROT</name>
<proteinExistence type="predicted"/>
<accession>A0A8S1VQW0</accession>
<protein>
    <submittedName>
        <fullName evidence="1">Uncharacterized protein</fullName>
    </submittedName>
</protein>
<evidence type="ECO:0000313" key="2">
    <source>
        <dbReference type="Proteomes" id="UP000683925"/>
    </source>
</evidence>
<sequence>MKQKLNRNCLWIIKNSLWNLNSIFTLNIMNLFVTS</sequence>
<reference evidence="1" key="1">
    <citation type="submission" date="2021-01" db="EMBL/GenBank/DDBJ databases">
        <authorList>
            <consortium name="Genoscope - CEA"/>
            <person name="William W."/>
        </authorList>
    </citation>
    <scope>NUCLEOTIDE SEQUENCE</scope>
</reference>
<comment type="caution">
    <text evidence="1">The sequence shown here is derived from an EMBL/GenBank/DDBJ whole genome shotgun (WGS) entry which is preliminary data.</text>
</comment>